<sequence>MEDALQSVHCLPNLYERKERSKLGERKRFTSELVSSLNEGNEPEEWSIRRAVTPNSCSQRDSIIE</sequence>
<evidence type="ECO:0000313" key="3">
    <source>
        <dbReference type="Proteomes" id="UP000054324"/>
    </source>
</evidence>
<name>A0A075A302_OPIVI</name>
<gene>
    <name evidence="2" type="ORF">T265_03546</name>
</gene>
<protein>
    <submittedName>
        <fullName evidence="2">Uncharacterized protein</fullName>
    </submittedName>
</protein>
<dbReference type="CTD" id="20317733"/>
<dbReference type="GeneID" id="20317733"/>
<dbReference type="EMBL" id="KL596669">
    <property type="protein sequence ID" value="KER29960.1"/>
    <property type="molecule type" value="Genomic_DNA"/>
</dbReference>
<dbReference type="KEGG" id="ovi:T265_03546"/>
<dbReference type="AlphaFoldDB" id="A0A075A302"/>
<evidence type="ECO:0000256" key="1">
    <source>
        <dbReference type="SAM" id="MobiDB-lite"/>
    </source>
</evidence>
<evidence type="ECO:0000313" key="2">
    <source>
        <dbReference type="EMBL" id="KER29960.1"/>
    </source>
</evidence>
<organism evidence="2 3">
    <name type="scientific">Opisthorchis viverrini</name>
    <name type="common">Southeast Asian liver fluke</name>
    <dbReference type="NCBI Taxonomy" id="6198"/>
    <lineage>
        <taxon>Eukaryota</taxon>
        <taxon>Metazoa</taxon>
        <taxon>Spiralia</taxon>
        <taxon>Lophotrochozoa</taxon>
        <taxon>Platyhelminthes</taxon>
        <taxon>Trematoda</taxon>
        <taxon>Digenea</taxon>
        <taxon>Opisthorchiida</taxon>
        <taxon>Opisthorchiata</taxon>
        <taxon>Opisthorchiidae</taxon>
        <taxon>Opisthorchis</taxon>
    </lineage>
</organism>
<dbReference type="Proteomes" id="UP000054324">
    <property type="component" value="Unassembled WGS sequence"/>
</dbReference>
<proteinExistence type="predicted"/>
<feature type="region of interest" description="Disordered" evidence="1">
    <location>
        <begin position="44"/>
        <end position="65"/>
    </location>
</feature>
<keyword evidence="3" id="KW-1185">Reference proteome</keyword>
<reference evidence="2 3" key="1">
    <citation type="submission" date="2013-11" db="EMBL/GenBank/DDBJ databases">
        <title>Opisthorchis viverrini - life in the bile duct.</title>
        <authorList>
            <person name="Young N.D."/>
            <person name="Nagarajan N."/>
            <person name="Lin S.J."/>
            <person name="Korhonen P.K."/>
            <person name="Jex A.R."/>
            <person name="Hall R.S."/>
            <person name="Safavi-Hemami H."/>
            <person name="Kaewkong W."/>
            <person name="Bertrand D."/>
            <person name="Gao S."/>
            <person name="Seet Q."/>
            <person name="Wongkham S."/>
            <person name="Teh B.T."/>
            <person name="Wongkham C."/>
            <person name="Intapan P.M."/>
            <person name="Maleewong W."/>
            <person name="Yang X."/>
            <person name="Hu M."/>
            <person name="Wang Z."/>
            <person name="Hofmann A."/>
            <person name="Sternberg P.W."/>
            <person name="Tan P."/>
            <person name="Wang J."/>
            <person name="Gasser R.B."/>
        </authorList>
    </citation>
    <scope>NUCLEOTIDE SEQUENCE [LARGE SCALE GENOMIC DNA]</scope>
</reference>
<dbReference type="RefSeq" id="XP_009166322.1">
    <property type="nucleotide sequence ID" value="XM_009168058.1"/>
</dbReference>
<feature type="compositionally biased region" description="Polar residues" evidence="1">
    <location>
        <begin position="53"/>
        <end position="65"/>
    </location>
</feature>
<accession>A0A075A302</accession>